<dbReference type="InterPro" id="IPR043769">
    <property type="entry name" value="DUF5715"/>
</dbReference>
<gene>
    <name evidence="2" type="ORF">H9819_01080</name>
</gene>
<dbReference type="AlphaFoldDB" id="A0A9D2CWE8"/>
<name>A0A9D2CWE8_9BACE</name>
<keyword evidence="1" id="KW-0732">Signal</keyword>
<feature type="chain" id="PRO_5038822366" description="Lipoprotein" evidence="1">
    <location>
        <begin position="26"/>
        <end position="228"/>
    </location>
</feature>
<dbReference type="Pfam" id="PF18979">
    <property type="entry name" value="DUF5715"/>
    <property type="match status" value="1"/>
</dbReference>
<reference evidence="2" key="1">
    <citation type="journal article" date="2021" name="PeerJ">
        <title>Extensive microbial diversity within the chicken gut microbiome revealed by metagenomics and culture.</title>
        <authorList>
            <person name="Gilroy R."/>
            <person name="Ravi A."/>
            <person name="Getino M."/>
            <person name="Pursley I."/>
            <person name="Horton D.L."/>
            <person name="Alikhan N.F."/>
            <person name="Baker D."/>
            <person name="Gharbi K."/>
            <person name="Hall N."/>
            <person name="Watson M."/>
            <person name="Adriaenssens E.M."/>
            <person name="Foster-Nyarko E."/>
            <person name="Jarju S."/>
            <person name="Secka A."/>
            <person name="Antonio M."/>
            <person name="Oren A."/>
            <person name="Chaudhuri R.R."/>
            <person name="La Ragione R."/>
            <person name="Hildebrand F."/>
            <person name="Pallen M.J."/>
        </authorList>
    </citation>
    <scope>NUCLEOTIDE SEQUENCE</scope>
    <source>
        <strain evidence="2">ChiHjej12B11-24981</strain>
    </source>
</reference>
<sequence>MKLFQRASRLLPCLLLTAGLASAFAGCKKKDMSMKMNEPRNIHGVANFGRTFGDLNQKQLNVAQAIGISPIASREEAEDMADRLTFIESNERYAVDSLTHSIPYLIPGAAALLDTIGQNFLDSLTSKGLNPNRIIVTSVLRTEKDVKRLRRRNTNASSNSTHAYGTTFDISWKRFQKVEDEDGRPMQDVGADTLKLVLAEVLRDLRRADRCYVKYEIKQACFHITTRK</sequence>
<evidence type="ECO:0000313" key="3">
    <source>
        <dbReference type="Proteomes" id="UP000824023"/>
    </source>
</evidence>
<protein>
    <recommendedName>
        <fullName evidence="4">Lipoprotein</fullName>
    </recommendedName>
</protein>
<proteinExistence type="predicted"/>
<comment type="caution">
    <text evidence="2">The sequence shown here is derived from an EMBL/GenBank/DDBJ whole genome shotgun (WGS) entry which is preliminary data.</text>
</comment>
<accession>A0A9D2CWE8</accession>
<dbReference type="PROSITE" id="PS51257">
    <property type="entry name" value="PROKAR_LIPOPROTEIN"/>
    <property type="match status" value="1"/>
</dbReference>
<dbReference type="SUPFAM" id="SSF55166">
    <property type="entry name" value="Hedgehog/DD-peptidase"/>
    <property type="match status" value="1"/>
</dbReference>
<dbReference type="Proteomes" id="UP000824023">
    <property type="component" value="Unassembled WGS sequence"/>
</dbReference>
<evidence type="ECO:0008006" key="4">
    <source>
        <dbReference type="Google" id="ProtNLM"/>
    </source>
</evidence>
<evidence type="ECO:0000313" key="2">
    <source>
        <dbReference type="EMBL" id="HIZ00832.1"/>
    </source>
</evidence>
<dbReference type="InterPro" id="IPR009045">
    <property type="entry name" value="Zn_M74/Hedgehog-like"/>
</dbReference>
<reference evidence="2" key="2">
    <citation type="submission" date="2021-04" db="EMBL/GenBank/DDBJ databases">
        <authorList>
            <person name="Gilroy R."/>
        </authorList>
    </citation>
    <scope>NUCLEOTIDE SEQUENCE</scope>
    <source>
        <strain evidence="2">ChiHjej12B11-24981</strain>
    </source>
</reference>
<feature type="signal peptide" evidence="1">
    <location>
        <begin position="1"/>
        <end position="25"/>
    </location>
</feature>
<dbReference type="EMBL" id="DXCK01000017">
    <property type="protein sequence ID" value="HIZ00832.1"/>
    <property type="molecule type" value="Genomic_DNA"/>
</dbReference>
<evidence type="ECO:0000256" key="1">
    <source>
        <dbReference type="SAM" id="SignalP"/>
    </source>
</evidence>
<organism evidence="2 3">
    <name type="scientific">Candidatus Bacteroides merdipullorum</name>
    <dbReference type="NCBI Taxonomy" id="2838474"/>
    <lineage>
        <taxon>Bacteria</taxon>
        <taxon>Pseudomonadati</taxon>
        <taxon>Bacteroidota</taxon>
        <taxon>Bacteroidia</taxon>
        <taxon>Bacteroidales</taxon>
        <taxon>Bacteroidaceae</taxon>
        <taxon>Bacteroides</taxon>
    </lineage>
</organism>